<dbReference type="AlphaFoldDB" id="A0AAC8XJK7"/>
<keyword evidence="4" id="KW-1133">Transmembrane helix</keyword>
<comment type="similarity">
    <text evidence="1">Belongs to the glycosyltransferase 2 family.</text>
</comment>
<evidence type="ECO:0000313" key="5">
    <source>
        <dbReference type="EMBL" id="AMJ78271.1"/>
    </source>
</evidence>
<evidence type="ECO:0000313" key="6">
    <source>
        <dbReference type="Proteomes" id="UP000061468"/>
    </source>
</evidence>
<dbReference type="CDD" id="cd06438">
    <property type="entry name" value="EpsO_like"/>
    <property type="match status" value="1"/>
</dbReference>
<protein>
    <recommendedName>
        <fullName evidence="7">Glycosyl transferase</fullName>
    </recommendedName>
</protein>
<evidence type="ECO:0000256" key="3">
    <source>
        <dbReference type="ARBA" id="ARBA00022679"/>
    </source>
</evidence>
<proteinExistence type="inferred from homology"/>
<keyword evidence="2" id="KW-0328">Glycosyltransferase</keyword>
<sequence length="391" mass="43484">MILLAIIFFIVAFVSAFLSLQLFLGLRNSNSVEVNNSDNTLPCVVLIPAHNEELGIAKTIMSARKEVKEGDLILVVADNCSDSTAAVSRDAGAICIERTNLELVGKGHALQYGIDYLTENDVEFATVVVMDADCLFGEGSLHALLNASQTKNCVAQALYLMRSPNKSNIKLNISEFTWLIKNWVRPLGQKRLGISCHLQGSGMAFPKSVLNQYSLASSSIVEDLELGLHIVKGGEEVTFVPRALVTSEFPENNEGLENQRKRWEHGHLSVVKKMPSTMLQGLKELNFRLFFQALDAAIPPTIMWIILTILTLVVSFIAAIFDGFYWSTVIGLCISVFAFAIVCVWFKYGKKILPPAQLKGMIPFVLGKFSVYRTFVSNREKNWVRTKRDNE</sequence>
<dbReference type="InterPro" id="IPR029044">
    <property type="entry name" value="Nucleotide-diphossugar_trans"/>
</dbReference>
<evidence type="ECO:0008006" key="7">
    <source>
        <dbReference type="Google" id="ProtNLM"/>
    </source>
</evidence>
<dbReference type="Proteomes" id="UP000061468">
    <property type="component" value="Chromosome"/>
</dbReference>
<keyword evidence="4" id="KW-0472">Membrane</keyword>
<feature type="transmembrane region" description="Helical" evidence="4">
    <location>
        <begin position="297"/>
        <end position="318"/>
    </location>
</feature>
<keyword evidence="4" id="KW-0812">Transmembrane</keyword>
<organism evidence="5 6">
    <name type="scientific">Alteromonas mediterranea</name>
    <dbReference type="NCBI Taxonomy" id="314275"/>
    <lineage>
        <taxon>Bacteria</taxon>
        <taxon>Pseudomonadati</taxon>
        <taxon>Pseudomonadota</taxon>
        <taxon>Gammaproteobacteria</taxon>
        <taxon>Alteromonadales</taxon>
        <taxon>Alteromonadaceae</taxon>
        <taxon>Alteromonas/Salinimonas group</taxon>
        <taxon>Alteromonas</taxon>
    </lineage>
</organism>
<evidence type="ECO:0000256" key="2">
    <source>
        <dbReference type="ARBA" id="ARBA00022676"/>
    </source>
</evidence>
<dbReference type="SUPFAM" id="SSF53448">
    <property type="entry name" value="Nucleotide-diphospho-sugar transferases"/>
    <property type="match status" value="1"/>
</dbReference>
<dbReference type="GO" id="GO:0016757">
    <property type="term" value="F:glycosyltransferase activity"/>
    <property type="evidence" value="ECO:0007669"/>
    <property type="project" value="UniProtKB-KW"/>
</dbReference>
<accession>A0AAC8XJK7</accession>
<feature type="transmembrane region" description="Helical" evidence="4">
    <location>
        <begin position="6"/>
        <end position="26"/>
    </location>
</feature>
<keyword evidence="3" id="KW-0808">Transferase</keyword>
<gene>
    <name evidence="5" type="ORF">AV942_08205</name>
</gene>
<evidence type="ECO:0000256" key="4">
    <source>
        <dbReference type="SAM" id="Phobius"/>
    </source>
</evidence>
<dbReference type="Pfam" id="PF13641">
    <property type="entry name" value="Glyco_tranf_2_3"/>
    <property type="match status" value="1"/>
</dbReference>
<feature type="transmembrane region" description="Helical" evidence="4">
    <location>
        <begin position="324"/>
        <end position="346"/>
    </location>
</feature>
<dbReference type="Gene3D" id="3.90.550.10">
    <property type="entry name" value="Spore Coat Polysaccharide Biosynthesis Protein SpsA, Chain A"/>
    <property type="match status" value="1"/>
</dbReference>
<dbReference type="RefSeq" id="WP_015066908.1">
    <property type="nucleotide sequence ID" value="NZ_CAXGIV010000002.1"/>
</dbReference>
<reference evidence="5 6" key="1">
    <citation type="submission" date="2015-12" db="EMBL/GenBank/DDBJ databases">
        <title>Intraspecies pangenome expansion in the marine bacterium Alteromonas.</title>
        <authorList>
            <person name="Lopez-Perez M."/>
            <person name="Rodriguez-Valera F."/>
        </authorList>
    </citation>
    <scope>NUCLEOTIDE SEQUENCE [LARGE SCALE GENOMIC DNA]</scope>
    <source>
        <strain evidence="5 6">UM8</strain>
    </source>
</reference>
<dbReference type="PANTHER" id="PTHR43630:SF1">
    <property type="entry name" value="POLY-BETA-1,6-N-ACETYL-D-GLUCOSAMINE SYNTHASE"/>
    <property type="match status" value="1"/>
</dbReference>
<evidence type="ECO:0000256" key="1">
    <source>
        <dbReference type="ARBA" id="ARBA00006739"/>
    </source>
</evidence>
<name>A0AAC8XJK7_9ALTE</name>
<dbReference type="EMBL" id="CP013928">
    <property type="protein sequence ID" value="AMJ78271.1"/>
    <property type="molecule type" value="Genomic_DNA"/>
</dbReference>
<dbReference type="PANTHER" id="PTHR43630">
    <property type="entry name" value="POLY-BETA-1,6-N-ACETYL-D-GLUCOSAMINE SYNTHASE"/>
    <property type="match status" value="1"/>
</dbReference>